<dbReference type="EMBL" id="CM055093">
    <property type="protein sequence ID" value="KAJ7564632.1"/>
    <property type="molecule type" value="Genomic_DNA"/>
</dbReference>
<accession>A0ACC2EE83</accession>
<name>A0ACC2EE83_DIPCM</name>
<keyword evidence="2" id="KW-1185">Reference proteome</keyword>
<protein>
    <submittedName>
        <fullName evidence="1">Uncharacterized protein</fullName>
    </submittedName>
</protein>
<gene>
    <name evidence="1" type="ORF">O6H91_02G027100</name>
</gene>
<comment type="caution">
    <text evidence="1">The sequence shown here is derived from an EMBL/GenBank/DDBJ whole genome shotgun (WGS) entry which is preliminary data.</text>
</comment>
<sequence length="558" mass="61144">MAMDDDLLFPHSDPVMIPDFGQNHFEDFEKSFFGDSALDTIVGTNFIETADAGFFRPSCYSEANLESSFGKVDTGKKPGMVPFSSEGSSLQTVANAEPCSFSEALFDVVNYQEQSMDLKQMSMVPYLLTDDLTSLVSNVKRSNTDKSIEISGGATVAADALNCLSLEQLRQHQSSHGFEASSNDVVECVIAGNSYYSLLSGSTQICGKATFPSTPLNSSTFQAHMPHPPISLVAEYSESLSNGSLASIVNASVPSPTSTTPCILDGNENVSIGTEADEGMVFREEMQPIFKIMSVLEQGGSSAVSGSDQNYFSEADSRGDCLSALAKQFPCPVRTGALIQRSFSSHSLGQLRIPDPSSKTEGIPYSSTPPSDSNTVQVSGSPNLNLFEVEDRASMCGMRRVYSTGDIQTLDGKLSVPSGIKSFESDARSRETKFKIGSYTIEERKSRIHRYRKKRTERNFHKKIKYACRKTLADSRPRVRGRFARNDDGLDLQETNSYINEDEDDDEGDALLDDKETSVFNQSMSGILRLPSVKVEQFWNISNPMIHTSNLQLRGDLK</sequence>
<organism evidence="1 2">
    <name type="scientific">Diphasiastrum complanatum</name>
    <name type="common">Issler's clubmoss</name>
    <name type="synonym">Lycopodium complanatum</name>
    <dbReference type="NCBI Taxonomy" id="34168"/>
    <lineage>
        <taxon>Eukaryota</taxon>
        <taxon>Viridiplantae</taxon>
        <taxon>Streptophyta</taxon>
        <taxon>Embryophyta</taxon>
        <taxon>Tracheophyta</taxon>
        <taxon>Lycopodiopsida</taxon>
        <taxon>Lycopodiales</taxon>
        <taxon>Lycopodiaceae</taxon>
        <taxon>Lycopodioideae</taxon>
        <taxon>Diphasiastrum</taxon>
    </lineage>
</organism>
<proteinExistence type="predicted"/>
<evidence type="ECO:0000313" key="1">
    <source>
        <dbReference type="EMBL" id="KAJ7564632.1"/>
    </source>
</evidence>
<evidence type="ECO:0000313" key="2">
    <source>
        <dbReference type="Proteomes" id="UP001162992"/>
    </source>
</evidence>
<reference evidence="2" key="1">
    <citation type="journal article" date="2024" name="Proc. Natl. Acad. Sci. U.S.A.">
        <title>Extraordinary preservation of gene collinearity over three hundred million years revealed in homosporous lycophytes.</title>
        <authorList>
            <person name="Li C."/>
            <person name="Wickell D."/>
            <person name="Kuo L.Y."/>
            <person name="Chen X."/>
            <person name="Nie B."/>
            <person name="Liao X."/>
            <person name="Peng D."/>
            <person name="Ji J."/>
            <person name="Jenkins J."/>
            <person name="Williams M."/>
            <person name="Shu S."/>
            <person name="Plott C."/>
            <person name="Barry K."/>
            <person name="Rajasekar S."/>
            <person name="Grimwood J."/>
            <person name="Han X."/>
            <person name="Sun S."/>
            <person name="Hou Z."/>
            <person name="He W."/>
            <person name="Dai G."/>
            <person name="Sun C."/>
            <person name="Schmutz J."/>
            <person name="Leebens-Mack J.H."/>
            <person name="Li F.W."/>
            <person name="Wang L."/>
        </authorList>
    </citation>
    <scope>NUCLEOTIDE SEQUENCE [LARGE SCALE GENOMIC DNA]</scope>
    <source>
        <strain evidence="2">cv. PW_Plant_1</strain>
    </source>
</reference>
<dbReference type="Proteomes" id="UP001162992">
    <property type="component" value="Chromosome 2"/>
</dbReference>